<keyword evidence="9" id="KW-0648">Protein biosynthesis</keyword>
<evidence type="ECO:0000256" key="6">
    <source>
        <dbReference type="ARBA" id="ARBA00022598"/>
    </source>
</evidence>
<dbReference type="SUPFAM" id="SSF55681">
    <property type="entry name" value="Class II aaRS and biotin synthetases"/>
    <property type="match status" value="1"/>
</dbReference>
<keyword evidence="10" id="KW-0030">Aminoacyl-tRNA synthetase</keyword>
<feature type="non-terminal residue" evidence="18">
    <location>
        <position position="415"/>
    </location>
</feature>
<evidence type="ECO:0000256" key="11">
    <source>
        <dbReference type="ARBA" id="ARBA00039158"/>
    </source>
</evidence>
<dbReference type="NCBIfam" id="TIGR00414">
    <property type="entry name" value="serS"/>
    <property type="match status" value="1"/>
</dbReference>
<dbReference type="EC" id="6.1.1.11" evidence="4 14"/>
<feature type="binding site" evidence="16">
    <location>
        <begin position="348"/>
        <end position="351"/>
    </location>
    <ligand>
        <name>ATP</name>
        <dbReference type="ChEBI" id="CHEBI:30616"/>
    </ligand>
</feature>
<evidence type="ECO:0000256" key="5">
    <source>
        <dbReference type="ARBA" id="ARBA00022490"/>
    </source>
</evidence>
<dbReference type="Pfam" id="PF00587">
    <property type="entry name" value="tRNA-synt_2b"/>
    <property type="match status" value="1"/>
</dbReference>
<protein>
    <recommendedName>
        <fullName evidence="11 14">Serine--tRNA ligase</fullName>
        <ecNumber evidence="4 14">6.1.1.11</ecNumber>
    </recommendedName>
</protein>
<sequence length="415" mass="47012">MLDIKYIRENPEVVKKGVIDKQLSKTIDIDKLLELDAKYLDLLRKVEIHRSLRNKLSEDISKVEGAEREKLIKEATGVKTELADMETHLKDLKTKIDEMLLWVPNPPAEDVPVGENDEGNVVVRKEGIPAEFSFTPKEHLDLGTELGIIDTERGAKVAGFRGYYLKGDGAMLEQALLKYAIDFMVEKGFELMSVPAMVKPEFFTGTGYFPWGDEDHYKTQDDMALIGTAEVPLTAYYAGEVLNEDDLPIKFVGRSPGFRREIGSYGKDTKGVFRVHQIDKVEQVVLLPADEKLSIAWHEKMLGNAEELLKSLGIAYQVVLMCSGDMGAGQRKKYDIESYFPGQNKYRETHSDSYFLDFQARRLNIKYKAKDGTVKYVYTLNNTVAASPRLLACIIENYQQEDGTILVPEVLQKYM</sequence>
<evidence type="ECO:0000313" key="18">
    <source>
        <dbReference type="EMBL" id="OGC51547.1"/>
    </source>
</evidence>
<reference evidence="18 19" key="1">
    <citation type="journal article" date="2016" name="Nat. Commun.">
        <title>Thousands of microbial genomes shed light on interconnected biogeochemical processes in an aquifer system.</title>
        <authorList>
            <person name="Anantharaman K."/>
            <person name="Brown C.T."/>
            <person name="Hug L.A."/>
            <person name="Sharon I."/>
            <person name="Castelle C.J."/>
            <person name="Probst A.J."/>
            <person name="Thomas B.C."/>
            <person name="Singh A."/>
            <person name="Wilkins M.J."/>
            <person name="Karaoz U."/>
            <person name="Brodie E.L."/>
            <person name="Williams K.H."/>
            <person name="Hubbard S.S."/>
            <person name="Banfield J.F."/>
        </authorList>
    </citation>
    <scope>NUCLEOTIDE SEQUENCE [LARGE SCALE GENOMIC DNA]</scope>
</reference>
<keyword evidence="6 18" id="KW-0436">Ligase</keyword>
<dbReference type="PANTHER" id="PTHR43697">
    <property type="entry name" value="SERYL-TRNA SYNTHETASE"/>
    <property type="match status" value="1"/>
</dbReference>
<comment type="caution">
    <text evidence="18">The sequence shown here is derived from an EMBL/GenBank/DDBJ whole genome shotgun (WGS) entry which is preliminary data.</text>
</comment>
<evidence type="ECO:0000256" key="10">
    <source>
        <dbReference type="ARBA" id="ARBA00023146"/>
    </source>
</evidence>
<dbReference type="EMBL" id="MEUT01000018">
    <property type="protein sequence ID" value="OGC51547.1"/>
    <property type="molecule type" value="Genomic_DNA"/>
</dbReference>
<evidence type="ECO:0000256" key="7">
    <source>
        <dbReference type="ARBA" id="ARBA00022741"/>
    </source>
</evidence>
<dbReference type="GO" id="GO:0004828">
    <property type="term" value="F:serine-tRNA ligase activity"/>
    <property type="evidence" value="ECO:0007669"/>
    <property type="project" value="UniProtKB-UniRule"/>
</dbReference>
<dbReference type="InterPro" id="IPR002314">
    <property type="entry name" value="aa-tRNA-synt_IIb"/>
</dbReference>
<evidence type="ECO:0000256" key="15">
    <source>
        <dbReference type="PIRSR" id="PIRSR001529-1"/>
    </source>
</evidence>
<feature type="domain" description="Aminoacyl-transfer RNA synthetases class-II family profile" evidence="17">
    <location>
        <begin position="138"/>
        <end position="408"/>
    </location>
</feature>
<dbReference type="InterPro" id="IPR015866">
    <property type="entry name" value="Ser-tRNA-synth_1_N"/>
</dbReference>
<evidence type="ECO:0000256" key="13">
    <source>
        <dbReference type="ARBA" id="ARBA00048823"/>
    </source>
</evidence>
<feature type="site" description="Important for serine binding" evidence="15">
    <location>
        <position position="383"/>
    </location>
</feature>
<feature type="binding site" evidence="15">
    <location>
        <position position="381"/>
    </location>
    <ligand>
        <name>L-serine</name>
        <dbReference type="ChEBI" id="CHEBI:33384"/>
    </ligand>
</feature>
<evidence type="ECO:0000256" key="2">
    <source>
        <dbReference type="ARBA" id="ARBA00005045"/>
    </source>
</evidence>
<dbReference type="Proteomes" id="UP000177371">
    <property type="component" value="Unassembled WGS sequence"/>
</dbReference>
<feature type="binding site" evidence="15">
    <location>
        <position position="228"/>
    </location>
    <ligand>
        <name>L-serine</name>
        <dbReference type="ChEBI" id="CHEBI:33384"/>
    </ligand>
</feature>
<dbReference type="InterPro" id="IPR042103">
    <property type="entry name" value="SerRS_1_N_sf"/>
</dbReference>
<dbReference type="PRINTS" id="PR00981">
    <property type="entry name" value="TRNASYNTHSER"/>
</dbReference>
<evidence type="ECO:0000256" key="3">
    <source>
        <dbReference type="ARBA" id="ARBA00010728"/>
    </source>
</evidence>
<dbReference type="CDD" id="cd00770">
    <property type="entry name" value="SerRS_core"/>
    <property type="match status" value="1"/>
</dbReference>
<dbReference type="InterPro" id="IPR006195">
    <property type="entry name" value="aa-tRNA-synth_II"/>
</dbReference>
<dbReference type="Pfam" id="PF02403">
    <property type="entry name" value="Seryl_tRNA_N"/>
    <property type="match status" value="1"/>
</dbReference>
<dbReference type="GO" id="GO:0006434">
    <property type="term" value="P:seryl-tRNA aminoacylation"/>
    <property type="evidence" value="ECO:0007669"/>
    <property type="project" value="UniProtKB-UniRule"/>
</dbReference>
<evidence type="ECO:0000259" key="17">
    <source>
        <dbReference type="PROSITE" id="PS50862"/>
    </source>
</evidence>
<evidence type="ECO:0000256" key="4">
    <source>
        <dbReference type="ARBA" id="ARBA00012840"/>
    </source>
</evidence>
<keyword evidence="8 16" id="KW-0067">ATP-binding</keyword>
<accession>A0A1F4V2X9</accession>
<dbReference type="InterPro" id="IPR010978">
    <property type="entry name" value="tRNA-bd_arm"/>
</dbReference>
<comment type="catalytic activity">
    <reaction evidence="12">
        <text>tRNA(Sec) + L-serine + ATP = L-seryl-tRNA(Sec) + AMP + diphosphate + H(+)</text>
        <dbReference type="Rhea" id="RHEA:42580"/>
        <dbReference type="Rhea" id="RHEA-COMP:9742"/>
        <dbReference type="Rhea" id="RHEA-COMP:10128"/>
        <dbReference type="ChEBI" id="CHEBI:15378"/>
        <dbReference type="ChEBI" id="CHEBI:30616"/>
        <dbReference type="ChEBI" id="CHEBI:33019"/>
        <dbReference type="ChEBI" id="CHEBI:33384"/>
        <dbReference type="ChEBI" id="CHEBI:78442"/>
        <dbReference type="ChEBI" id="CHEBI:78533"/>
        <dbReference type="ChEBI" id="CHEBI:456215"/>
        <dbReference type="EC" id="6.1.1.11"/>
    </reaction>
</comment>
<comment type="catalytic activity">
    <reaction evidence="13">
        <text>tRNA(Ser) + L-serine + ATP = L-seryl-tRNA(Ser) + AMP + diphosphate + H(+)</text>
        <dbReference type="Rhea" id="RHEA:12292"/>
        <dbReference type="Rhea" id="RHEA-COMP:9669"/>
        <dbReference type="Rhea" id="RHEA-COMP:9703"/>
        <dbReference type="ChEBI" id="CHEBI:15378"/>
        <dbReference type="ChEBI" id="CHEBI:30616"/>
        <dbReference type="ChEBI" id="CHEBI:33019"/>
        <dbReference type="ChEBI" id="CHEBI:33384"/>
        <dbReference type="ChEBI" id="CHEBI:78442"/>
        <dbReference type="ChEBI" id="CHEBI:78533"/>
        <dbReference type="ChEBI" id="CHEBI:456215"/>
        <dbReference type="EC" id="6.1.1.11"/>
    </reaction>
</comment>
<dbReference type="STRING" id="1802610.A2W32_01055"/>
<organism evidence="18 19">
    <name type="scientific">candidate division WWE3 bacterium RBG_16_37_10</name>
    <dbReference type="NCBI Taxonomy" id="1802610"/>
    <lineage>
        <taxon>Bacteria</taxon>
        <taxon>Katanobacteria</taxon>
    </lineage>
</organism>
<dbReference type="InterPro" id="IPR045864">
    <property type="entry name" value="aa-tRNA-synth_II/BPL/LPL"/>
</dbReference>
<dbReference type="PIRSF" id="PIRSF001529">
    <property type="entry name" value="Ser-tRNA-synth_IIa"/>
    <property type="match status" value="1"/>
</dbReference>
<feature type="binding site" evidence="15">
    <location>
        <position position="259"/>
    </location>
    <ligand>
        <name>L-serine</name>
        <dbReference type="ChEBI" id="CHEBI:33384"/>
    </ligand>
</feature>
<dbReference type="Gene3D" id="3.30.930.10">
    <property type="entry name" value="Bira Bifunctional Protein, Domain 2"/>
    <property type="match status" value="1"/>
</dbReference>
<comment type="subcellular location">
    <subcellularLocation>
        <location evidence="1">Cytoplasm</location>
    </subcellularLocation>
</comment>
<evidence type="ECO:0000256" key="9">
    <source>
        <dbReference type="ARBA" id="ARBA00022917"/>
    </source>
</evidence>
<proteinExistence type="inferred from homology"/>
<evidence type="ECO:0000256" key="12">
    <source>
        <dbReference type="ARBA" id="ARBA00047929"/>
    </source>
</evidence>
<dbReference type="Gene3D" id="1.10.287.40">
    <property type="entry name" value="Serine-tRNA synthetase, tRNA binding domain"/>
    <property type="match status" value="1"/>
</dbReference>
<evidence type="ECO:0000313" key="19">
    <source>
        <dbReference type="Proteomes" id="UP000177371"/>
    </source>
</evidence>
<dbReference type="SUPFAM" id="SSF46589">
    <property type="entry name" value="tRNA-binding arm"/>
    <property type="match status" value="1"/>
</dbReference>
<gene>
    <name evidence="18" type="ORF">A2W32_01055</name>
</gene>
<evidence type="ECO:0000256" key="16">
    <source>
        <dbReference type="PIRSR" id="PIRSR001529-2"/>
    </source>
</evidence>
<feature type="binding site" evidence="15">
    <location>
        <position position="282"/>
    </location>
    <ligand>
        <name>L-serine</name>
        <dbReference type="ChEBI" id="CHEBI:33384"/>
    </ligand>
</feature>
<dbReference type="InterPro" id="IPR033729">
    <property type="entry name" value="SerRS_core"/>
</dbReference>
<feature type="binding site" evidence="16">
    <location>
        <begin position="259"/>
        <end position="261"/>
    </location>
    <ligand>
        <name>ATP</name>
        <dbReference type="ChEBI" id="CHEBI:30616"/>
    </ligand>
</feature>
<comment type="pathway">
    <text evidence="2">Aminoacyl-tRNA biosynthesis; selenocysteinyl-tRNA(Sec) biosynthesis; L-seryl-tRNA(Sec) from L-serine and tRNA(Sec): step 1/1.</text>
</comment>
<dbReference type="GO" id="GO:0005737">
    <property type="term" value="C:cytoplasm"/>
    <property type="evidence" value="ECO:0007669"/>
    <property type="project" value="UniProtKB-SubCell"/>
</dbReference>
<keyword evidence="5" id="KW-0963">Cytoplasm</keyword>
<dbReference type="GO" id="GO:0005524">
    <property type="term" value="F:ATP binding"/>
    <property type="evidence" value="ECO:0007669"/>
    <property type="project" value="UniProtKB-KW"/>
</dbReference>
<evidence type="ECO:0000256" key="8">
    <source>
        <dbReference type="ARBA" id="ARBA00022840"/>
    </source>
</evidence>
<dbReference type="PROSITE" id="PS50862">
    <property type="entry name" value="AA_TRNA_LIGASE_II"/>
    <property type="match status" value="1"/>
</dbReference>
<dbReference type="InterPro" id="IPR002317">
    <property type="entry name" value="Ser-tRNA-ligase_type_1"/>
</dbReference>
<evidence type="ECO:0000256" key="1">
    <source>
        <dbReference type="ARBA" id="ARBA00004496"/>
    </source>
</evidence>
<evidence type="ECO:0000256" key="14">
    <source>
        <dbReference type="NCBIfam" id="TIGR00414"/>
    </source>
</evidence>
<keyword evidence="7" id="KW-0547">Nucleotide-binding</keyword>
<dbReference type="AlphaFoldDB" id="A0A1F4V2X9"/>
<dbReference type="PANTHER" id="PTHR43697:SF1">
    <property type="entry name" value="SERINE--TRNA LIGASE"/>
    <property type="match status" value="1"/>
</dbReference>
<comment type="similarity">
    <text evidence="3">Belongs to the class-II aminoacyl-tRNA synthetase family. Type-1 seryl-tRNA synthetase subfamily.</text>
</comment>
<name>A0A1F4V2X9_UNCKA</name>